<keyword evidence="2" id="KW-0238">DNA-binding</keyword>
<dbReference type="PANTHER" id="PTHR33204:SF18">
    <property type="entry name" value="TRANSCRIPTIONAL REGULATORY PROTEIN"/>
    <property type="match status" value="1"/>
</dbReference>
<sequence>MIPQPRSNCPINRSLEMLGDRWSLLILRDIVLHDRRSFRELLTGSEEGISAPVLSRRLTDLVEAGFLAKNEVTRGKQGRYSLTEQGLATVPLLIELGRLGAHIDPSTAHNAPRFGADPDDLTRRIAVLRKTHLAD</sequence>
<dbReference type="Pfam" id="PF01638">
    <property type="entry name" value="HxlR"/>
    <property type="match status" value="1"/>
</dbReference>
<comment type="caution">
    <text evidence="5">The sequence shown here is derived from an EMBL/GenBank/DDBJ whole genome shotgun (WGS) entry which is preliminary data.</text>
</comment>
<evidence type="ECO:0000259" key="4">
    <source>
        <dbReference type="PROSITE" id="PS51118"/>
    </source>
</evidence>
<organism evidence="5 6">
    <name type="scientific">Peptidiphaga gingivicola</name>
    <dbReference type="NCBI Taxonomy" id="2741497"/>
    <lineage>
        <taxon>Bacteria</taxon>
        <taxon>Bacillati</taxon>
        <taxon>Actinomycetota</taxon>
        <taxon>Actinomycetes</taxon>
        <taxon>Actinomycetales</taxon>
        <taxon>Actinomycetaceae</taxon>
        <taxon>Peptidiphaga</taxon>
    </lineage>
</organism>
<evidence type="ECO:0000256" key="3">
    <source>
        <dbReference type="ARBA" id="ARBA00023163"/>
    </source>
</evidence>
<keyword evidence="3" id="KW-0804">Transcription</keyword>
<dbReference type="GO" id="GO:0003677">
    <property type="term" value="F:DNA binding"/>
    <property type="evidence" value="ECO:0007669"/>
    <property type="project" value="UniProtKB-KW"/>
</dbReference>
<evidence type="ECO:0000256" key="1">
    <source>
        <dbReference type="ARBA" id="ARBA00023015"/>
    </source>
</evidence>
<gene>
    <name evidence="5" type="ORF">A4H34_04495</name>
</gene>
<keyword evidence="6" id="KW-1185">Reference proteome</keyword>
<keyword evidence="1" id="KW-0805">Transcription regulation</keyword>
<dbReference type="InterPro" id="IPR036390">
    <property type="entry name" value="WH_DNA-bd_sf"/>
</dbReference>
<dbReference type="EMBL" id="LVZK01000001">
    <property type="protein sequence ID" value="OAP86410.1"/>
    <property type="molecule type" value="Genomic_DNA"/>
</dbReference>
<dbReference type="STRING" id="1823756.A4H34_04495"/>
<dbReference type="InterPro" id="IPR002577">
    <property type="entry name" value="HTH_HxlR"/>
</dbReference>
<dbReference type="InterPro" id="IPR036388">
    <property type="entry name" value="WH-like_DNA-bd_sf"/>
</dbReference>
<accession>A0A179B4P2</accession>
<proteinExistence type="predicted"/>
<dbReference type="PANTHER" id="PTHR33204">
    <property type="entry name" value="TRANSCRIPTIONAL REGULATOR, MARR FAMILY"/>
    <property type="match status" value="1"/>
</dbReference>
<evidence type="ECO:0000256" key="2">
    <source>
        <dbReference type="ARBA" id="ARBA00023125"/>
    </source>
</evidence>
<protein>
    <submittedName>
        <fullName evidence="5">HxlR family transcriptional regulator</fullName>
    </submittedName>
</protein>
<evidence type="ECO:0000313" key="6">
    <source>
        <dbReference type="Proteomes" id="UP000078368"/>
    </source>
</evidence>
<dbReference type="Gene3D" id="1.10.10.10">
    <property type="entry name" value="Winged helix-like DNA-binding domain superfamily/Winged helix DNA-binding domain"/>
    <property type="match status" value="1"/>
</dbReference>
<evidence type="ECO:0000313" key="5">
    <source>
        <dbReference type="EMBL" id="OAP86410.1"/>
    </source>
</evidence>
<dbReference type="RefSeq" id="WP_064231226.1">
    <property type="nucleotide sequence ID" value="NZ_LVZK01000001.1"/>
</dbReference>
<dbReference type="SUPFAM" id="SSF46785">
    <property type="entry name" value="Winged helix' DNA-binding domain"/>
    <property type="match status" value="1"/>
</dbReference>
<reference evidence="5 6" key="1">
    <citation type="submission" date="2016-04" db="EMBL/GenBank/DDBJ databases">
        <title>Peptidophaga gingivicola gen. nov., sp. nov., isolated from human subgingival plaque.</title>
        <authorList>
            <person name="Beall C.J."/>
            <person name="Mokrzan E.M."/>
            <person name="Griffen A.L."/>
            <person name="Leys E.J."/>
        </authorList>
    </citation>
    <scope>NUCLEOTIDE SEQUENCE [LARGE SCALE GENOMIC DNA]</scope>
    <source>
        <strain evidence="5 6">BA112</strain>
    </source>
</reference>
<dbReference type="Proteomes" id="UP000078368">
    <property type="component" value="Unassembled WGS sequence"/>
</dbReference>
<dbReference type="PROSITE" id="PS51118">
    <property type="entry name" value="HTH_HXLR"/>
    <property type="match status" value="1"/>
</dbReference>
<feature type="domain" description="HTH hxlR-type" evidence="4">
    <location>
        <begin position="9"/>
        <end position="108"/>
    </location>
</feature>
<name>A0A179B4P2_9ACTO</name>
<dbReference type="OrthoDB" id="9792527at2"/>
<dbReference type="AlphaFoldDB" id="A0A179B4P2"/>